<keyword evidence="4 9" id="KW-1133">Transmembrane helix</keyword>
<reference evidence="11 12" key="1">
    <citation type="journal article" date="2018" name="Nat. Ecol. Evol.">
        <title>Shark genomes provide insights into elasmobranch evolution and the origin of vertebrates.</title>
        <authorList>
            <person name="Hara Y"/>
            <person name="Yamaguchi K"/>
            <person name="Onimaru K"/>
            <person name="Kadota M"/>
            <person name="Koyanagi M"/>
            <person name="Keeley SD"/>
            <person name="Tatsumi K"/>
            <person name="Tanaka K"/>
            <person name="Motone F"/>
            <person name="Kageyama Y"/>
            <person name="Nozu R"/>
            <person name="Adachi N"/>
            <person name="Nishimura O"/>
            <person name="Nakagawa R"/>
            <person name="Tanegashima C"/>
            <person name="Kiyatake I"/>
            <person name="Matsumoto R"/>
            <person name="Murakumo K"/>
            <person name="Nishida K"/>
            <person name="Terakita A"/>
            <person name="Kuratani S"/>
            <person name="Sato K"/>
            <person name="Hyodo S Kuraku.S."/>
        </authorList>
    </citation>
    <scope>NUCLEOTIDE SEQUENCE [LARGE SCALE GENOMIC DNA]</scope>
</reference>
<feature type="transmembrane region" description="Helical" evidence="9">
    <location>
        <begin position="29"/>
        <end position="50"/>
    </location>
</feature>
<accession>A0A401SYF3</accession>
<feature type="domain" description="G-protein coupled receptors family 1 profile" evidence="10">
    <location>
        <begin position="42"/>
        <end position="124"/>
    </location>
</feature>
<keyword evidence="5" id="KW-0297">G-protein coupled receptor</keyword>
<gene>
    <name evidence="11" type="ORF">chiPu_0013912</name>
</gene>
<dbReference type="SUPFAM" id="SSF81321">
    <property type="entry name" value="Family A G protein-coupled receptor-like"/>
    <property type="match status" value="1"/>
</dbReference>
<name>A0A401SYF3_CHIPU</name>
<dbReference type="InterPro" id="IPR017452">
    <property type="entry name" value="GPCR_Rhodpsn_7TM"/>
</dbReference>
<feature type="transmembrane region" description="Helical" evidence="9">
    <location>
        <begin position="62"/>
        <end position="82"/>
    </location>
</feature>
<evidence type="ECO:0000256" key="5">
    <source>
        <dbReference type="ARBA" id="ARBA00023040"/>
    </source>
</evidence>
<evidence type="ECO:0000313" key="12">
    <source>
        <dbReference type="Proteomes" id="UP000287033"/>
    </source>
</evidence>
<dbReference type="InterPro" id="IPR052477">
    <property type="entry name" value="Orphan_GPCR1"/>
</dbReference>
<evidence type="ECO:0000256" key="1">
    <source>
        <dbReference type="ARBA" id="ARBA00004651"/>
    </source>
</evidence>
<keyword evidence="7" id="KW-0675">Receptor</keyword>
<keyword evidence="8" id="KW-0807">Transducer</keyword>
<dbReference type="OrthoDB" id="5864054at2759"/>
<keyword evidence="3 9" id="KW-0812">Transmembrane</keyword>
<evidence type="ECO:0000256" key="9">
    <source>
        <dbReference type="SAM" id="Phobius"/>
    </source>
</evidence>
<dbReference type="PRINTS" id="PR00237">
    <property type="entry name" value="GPCRRHODOPSN"/>
</dbReference>
<dbReference type="Proteomes" id="UP000287033">
    <property type="component" value="Unassembled WGS sequence"/>
</dbReference>
<dbReference type="InterPro" id="IPR000276">
    <property type="entry name" value="GPCR_Rhodpsn"/>
</dbReference>
<dbReference type="PANTHER" id="PTHR46272">
    <property type="entry name" value="G_PROTEIN_RECEP_F1_2 DOMAIN-CONTAINING PROTEIN"/>
    <property type="match status" value="1"/>
</dbReference>
<dbReference type="GO" id="GO:0005886">
    <property type="term" value="C:plasma membrane"/>
    <property type="evidence" value="ECO:0007669"/>
    <property type="project" value="UniProtKB-SubCell"/>
</dbReference>
<protein>
    <recommendedName>
        <fullName evidence="10">G-protein coupled receptors family 1 profile domain-containing protein</fullName>
    </recommendedName>
</protein>
<comment type="subcellular location">
    <subcellularLocation>
        <location evidence="1">Cell membrane</location>
        <topology evidence="1">Multi-pass membrane protein</topology>
    </subcellularLocation>
</comment>
<organism evidence="11 12">
    <name type="scientific">Chiloscyllium punctatum</name>
    <name type="common">Brownbanded bambooshark</name>
    <name type="synonym">Hemiscyllium punctatum</name>
    <dbReference type="NCBI Taxonomy" id="137246"/>
    <lineage>
        <taxon>Eukaryota</taxon>
        <taxon>Metazoa</taxon>
        <taxon>Chordata</taxon>
        <taxon>Craniata</taxon>
        <taxon>Vertebrata</taxon>
        <taxon>Chondrichthyes</taxon>
        <taxon>Elasmobranchii</taxon>
        <taxon>Galeomorphii</taxon>
        <taxon>Galeoidea</taxon>
        <taxon>Orectolobiformes</taxon>
        <taxon>Hemiscylliidae</taxon>
        <taxon>Chiloscyllium</taxon>
    </lineage>
</organism>
<evidence type="ECO:0000256" key="8">
    <source>
        <dbReference type="ARBA" id="ARBA00023224"/>
    </source>
</evidence>
<evidence type="ECO:0000256" key="7">
    <source>
        <dbReference type="ARBA" id="ARBA00023170"/>
    </source>
</evidence>
<keyword evidence="6 9" id="KW-0472">Membrane</keyword>
<evidence type="ECO:0000256" key="3">
    <source>
        <dbReference type="ARBA" id="ARBA00022692"/>
    </source>
</evidence>
<dbReference type="GO" id="GO:0004930">
    <property type="term" value="F:G protein-coupled receptor activity"/>
    <property type="evidence" value="ECO:0007669"/>
    <property type="project" value="UniProtKB-KW"/>
</dbReference>
<evidence type="ECO:0000256" key="4">
    <source>
        <dbReference type="ARBA" id="ARBA00022989"/>
    </source>
</evidence>
<dbReference type="STRING" id="137246.A0A401SYF3"/>
<sequence>MEHNHIFNTDSPLPSHDGEHACGLEYVRVAYYSLLLCLGLPANILTVIILSRLVARRQKSSYNYLLALAAADILVLFFIVFLDFLLEDFMLGRQLPHILDKIIGVLEFSSNHTSIWITVPLTIDSKRFRTMAAGTLKAFIKCQKQPVHFYTNHNFSITSSPWISPANSHCIKMLVYQYDKDGKPLKISP</sequence>
<keyword evidence="2" id="KW-1003">Cell membrane</keyword>
<dbReference type="EMBL" id="BEZZ01000699">
    <property type="protein sequence ID" value="GCC35428.1"/>
    <property type="molecule type" value="Genomic_DNA"/>
</dbReference>
<evidence type="ECO:0000259" key="10">
    <source>
        <dbReference type="PROSITE" id="PS50262"/>
    </source>
</evidence>
<evidence type="ECO:0000256" key="2">
    <source>
        <dbReference type="ARBA" id="ARBA00022475"/>
    </source>
</evidence>
<proteinExistence type="predicted"/>
<dbReference type="PANTHER" id="PTHR46272:SF3">
    <property type="entry name" value="G-PROTEIN COUPLED RECEPTOR 139-RELATED"/>
    <property type="match status" value="1"/>
</dbReference>
<keyword evidence="12" id="KW-1185">Reference proteome</keyword>
<comment type="caution">
    <text evidence="11">The sequence shown here is derived from an EMBL/GenBank/DDBJ whole genome shotgun (WGS) entry which is preliminary data.</text>
</comment>
<dbReference type="AlphaFoldDB" id="A0A401SYF3"/>
<dbReference type="Gene3D" id="1.20.1070.10">
    <property type="entry name" value="Rhodopsin 7-helix transmembrane proteins"/>
    <property type="match status" value="1"/>
</dbReference>
<dbReference type="GO" id="GO:0007200">
    <property type="term" value="P:phospholipase C-activating G protein-coupled receptor signaling pathway"/>
    <property type="evidence" value="ECO:0007669"/>
    <property type="project" value="TreeGrafter"/>
</dbReference>
<dbReference type="PROSITE" id="PS50262">
    <property type="entry name" value="G_PROTEIN_RECEP_F1_2"/>
    <property type="match status" value="1"/>
</dbReference>
<evidence type="ECO:0000313" key="11">
    <source>
        <dbReference type="EMBL" id="GCC35428.1"/>
    </source>
</evidence>
<evidence type="ECO:0000256" key="6">
    <source>
        <dbReference type="ARBA" id="ARBA00023136"/>
    </source>
</evidence>